<dbReference type="Pfam" id="PF03007">
    <property type="entry name" value="WS_DGAT_cat"/>
    <property type="match status" value="1"/>
</dbReference>
<comment type="catalytic activity">
    <reaction evidence="9">
        <text>a long chain fatty alcohol + a fatty acyl-CoA = a long-chain alcohol wax ester + CoA</text>
        <dbReference type="Rhea" id="RHEA:38443"/>
        <dbReference type="ChEBI" id="CHEBI:17135"/>
        <dbReference type="ChEBI" id="CHEBI:57287"/>
        <dbReference type="ChEBI" id="CHEBI:77636"/>
        <dbReference type="ChEBI" id="CHEBI:235323"/>
        <dbReference type="EC" id="2.3.1.75"/>
    </reaction>
</comment>
<name>A0A0C9S9U9_9CONI</name>
<evidence type="ECO:0000256" key="3">
    <source>
        <dbReference type="ARBA" id="ARBA00004771"/>
    </source>
</evidence>
<feature type="compositionally biased region" description="Basic and acidic residues" evidence="11">
    <location>
        <begin position="314"/>
        <end position="329"/>
    </location>
</feature>
<proteinExistence type="inferred from homology"/>
<evidence type="ECO:0000256" key="11">
    <source>
        <dbReference type="SAM" id="MobiDB-lite"/>
    </source>
</evidence>
<dbReference type="GO" id="GO:0047196">
    <property type="term" value="F:long-chain-alcohol O-fatty-acyltransferase activity"/>
    <property type="evidence" value="ECO:0007669"/>
    <property type="project" value="UniProtKB-EC"/>
</dbReference>
<comment type="subcellular location">
    <subcellularLocation>
        <location evidence="1">Cell membrane</location>
        <topology evidence="1">Single-pass membrane protein</topology>
    </subcellularLocation>
    <subcellularLocation>
        <location evidence="2">Endoplasmic reticulum</location>
    </subcellularLocation>
</comment>
<comment type="catalytic activity">
    <reaction evidence="10">
        <text>an acyl-CoA + a 1,2-diacyl-sn-glycerol = a triacyl-sn-glycerol + CoA</text>
        <dbReference type="Rhea" id="RHEA:10868"/>
        <dbReference type="ChEBI" id="CHEBI:17815"/>
        <dbReference type="ChEBI" id="CHEBI:57287"/>
        <dbReference type="ChEBI" id="CHEBI:58342"/>
        <dbReference type="ChEBI" id="CHEBI:64615"/>
        <dbReference type="EC" id="2.3.1.20"/>
    </reaction>
</comment>
<feature type="region of interest" description="Disordered" evidence="11">
    <location>
        <begin position="314"/>
        <end position="335"/>
    </location>
</feature>
<evidence type="ECO:0000256" key="1">
    <source>
        <dbReference type="ARBA" id="ARBA00004162"/>
    </source>
</evidence>
<dbReference type="Gene3D" id="3.30.559.10">
    <property type="entry name" value="Chloramphenicol acetyltransferase-like domain"/>
    <property type="match status" value="1"/>
</dbReference>
<evidence type="ECO:0000256" key="6">
    <source>
        <dbReference type="ARBA" id="ARBA00022824"/>
    </source>
</evidence>
<evidence type="ECO:0000256" key="2">
    <source>
        <dbReference type="ARBA" id="ARBA00004240"/>
    </source>
</evidence>
<sequence length="535" mass="59651">MDPGVAGDVLGSGRPTLRRIAVKKEKQRQEQDEDQEQGIRQAEPVTPAGRVFSQPSFNCYILVIFRLKTAINVEAMTTGLENSLIKHKLFSSIMKKNKDGTLIWVPTKVNISDHVIVPLVDDADNKIPGFVEKYAADLASAPPLDPCRPLWQVHLLNVESEDGASSAVMKIHHSLGDGVSLMSLLLACTRKAGDPDSLPTIPRQSRPTRIARSNDRKFPWFFGALLSFLVVIWYTLVDVLYFVATLFWIKDSDTPIKGCPGVESSPKQIVYETFSLEDVKFVKKAINGTINDVLLGITSAGIVRYLERKNEEKRSGDSEIEAKQTENHGKGGLPSNLRVRSTILVNTRPSPGLHEMAEMMETGKKARWGNNLGYMIVNLPMVKHENPLDYVRAAAVLARRKKQSLEAPFTYASGNLLLRLTNAEVAARMTYNLVSNTTFSFSNMVGPVQEVEIFCHPIVHILPTVVGHPQALTMHFQSYMGKMTLVVTAATDVIPDPKQLCLDCLDAFHSMKQALQSKHRKIKHEHNEHIPKKLY</sequence>
<evidence type="ECO:0000256" key="10">
    <source>
        <dbReference type="ARBA" id="ARBA00048109"/>
    </source>
</evidence>
<keyword evidence="12" id="KW-0812">Transmembrane</keyword>
<evidence type="ECO:0000256" key="7">
    <source>
        <dbReference type="ARBA" id="ARBA00023315"/>
    </source>
</evidence>
<dbReference type="Pfam" id="PF06974">
    <property type="entry name" value="WS_DGAT_C"/>
    <property type="match status" value="1"/>
</dbReference>
<evidence type="ECO:0000259" key="14">
    <source>
        <dbReference type="Pfam" id="PF06974"/>
    </source>
</evidence>
<dbReference type="InterPro" id="IPR009721">
    <property type="entry name" value="O-acyltransferase_WSD1_C"/>
</dbReference>
<evidence type="ECO:0000259" key="13">
    <source>
        <dbReference type="Pfam" id="PF03007"/>
    </source>
</evidence>
<dbReference type="PANTHER" id="PTHR31650:SF1">
    <property type="entry name" value="WAX ESTER SYNTHASE_DIACYLGLYCEROL ACYLTRANSFERASE 4-RELATED"/>
    <property type="match status" value="1"/>
</dbReference>
<dbReference type="UniPathway" id="UPA00282"/>
<evidence type="ECO:0000313" key="15">
    <source>
        <dbReference type="EMBL" id="JAG88698.1"/>
    </source>
</evidence>
<evidence type="ECO:0000256" key="12">
    <source>
        <dbReference type="SAM" id="Phobius"/>
    </source>
</evidence>
<protein>
    <submittedName>
        <fullName evidence="15">TSA: Wollemia nobilis Ref_Wollemi_Transcript_5984_1922 transcribed RNA sequence</fullName>
    </submittedName>
</protein>
<feature type="region of interest" description="Disordered" evidence="11">
    <location>
        <begin position="20"/>
        <end position="44"/>
    </location>
</feature>
<comment type="similarity">
    <text evidence="8">In the N-terminal section; belongs to the long-chain O-acyltransferase family.</text>
</comment>
<keyword evidence="5" id="KW-0808">Transferase</keyword>
<evidence type="ECO:0000256" key="5">
    <source>
        <dbReference type="ARBA" id="ARBA00022679"/>
    </source>
</evidence>
<dbReference type="SUPFAM" id="SSF52777">
    <property type="entry name" value="CoA-dependent acyltransferases"/>
    <property type="match status" value="1"/>
</dbReference>
<comment type="pathway">
    <text evidence="3">Glycerolipid metabolism; triacylglycerol biosynthesis.</text>
</comment>
<dbReference type="GO" id="GO:0004144">
    <property type="term" value="F:diacylglycerol O-acyltransferase activity"/>
    <property type="evidence" value="ECO:0007669"/>
    <property type="project" value="UniProtKB-EC"/>
</dbReference>
<comment type="pathway">
    <text evidence="4">Lipid metabolism.</text>
</comment>
<dbReference type="GO" id="GO:0042617">
    <property type="term" value="P:paclitaxel biosynthetic process"/>
    <property type="evidence" value="ECO:0007669"/>
    <property type="project" value="UniProtKB-UniPathway"/>
</dbReference>
<feature type="domain" description="O-acyltransferase WSD1-like N-terminal" evidence="13">
    <location>
        <begin position="132"/>
        <end position="293"/>
    </location>
</feature>
<evidence type="ECO:0000256" key="8">
    <source>
        <dbReference type="ARBA" id="ARBA00024360"/>
    </source>
</evidence>
<evidence type="ECO:0000256" key="9">
    <source>
        <dbReference type="ARBA" id="ARBA00047604"/>
    </source>
</evidence>
<keyword evidence="6" id="KW-0256">Endoplasmic reticulum</keyword>
<feature type="transmembrane region" description="Helical" evidence="12">
    <location>
        <begin position="218"/>
        <end position="249"/>
    </location>
</feature>
<feature type="domain" description="O-acyltransferase WSD1 C-terminal" evidence="14">
    <location>
        <begin position="368"/>
        <end position="512"/>
    </location>
</feature>
<dbReference type="InterPro" id="IPR045034">
    <property type="entry name" value="O-acyltransferase_WSD1-like"/>
</dbReference>
<accession>A0A0C9S9U9</accession>
<keyword evidence="12" id="KW-1133">Transmembrane helix</keyword>
<organism evidence="15">
    <name type="scientific">Wollemia nobilis</name>
    <dbReference type="NCBI Taxonomy" id="56998"/>
    <lineage>
        <taxon>Eukaryota</taxon>
        <taxon>Viridiplantae</taxon>
        <taxon>Streptophyta</taxon>
        <taxon>Embryophyta</taxon>
        <taxon>Tracheophyta</taxon>
        <taxon>Spermatophyta</taxon>
        <taxon>Pinopsida</taxon>
        <taxon>Pinidae</taxon>
        <taxon>Conifers II</taxon>
        <taxon>Araucariales</taxon>
        <taxon>Araucariaceae</taxon>
        <taxon>Wollemia</taxon>
    </lineage>
</organism>
<keyword evidence="12" id="KW-0472">Membrane</keyword>
<dbReference type="InterPro" id="IPR004255">
    <property type="entry name" value="O-acyltransferase_WSD1_N"/>
</dbReference>
<keyword evidence="7" id="KW-0012">Acyltransferase</keyword>
<dbReference type="UniPathway" id="UPA00842"/>
<dbReference type="EMBL" id="GCHU01005946">
    <property type="protein sequence ID" value="JAG88698.1"/>
    <property type="molecule type" value="Transcribed_RNA"/>
</dbReference>
<reference evidence="15" key="1">
    <citation type="submission" date="2015-02" db="EMBL/GenBank/DDBJ databases">
        <title>A transcriptome of Wollemia nobilis - a relic of Gondwana.</title>
        <authorList>
            <person name="Chia J.Y."/>
            <person name="Leong Y.S."/>
            <person name="Abdul Karim S."/>
            <person name="Wan Azmi N."/>
            <person name="Hercus R."/>
            <person name="Croft L."/>
        </authorList>
    </citation>
    <scope>NUCLEOTIDE SEQUENCE</scope>
    <source>
        <strain evidence="15">MaeBrown</strain>
        <tissue evidence="15">Leaf</tissue>
    </source>
</reference>
<dbReference type="PANTHER" id="PTHR31650">
    <property type="entry name" value="O-ACYLTRANSFERASE (WSD1-LIKE) FAMILY PROTEIN"/>
    <property type="match status" value="1"/>
</dbReference>
<dbReference type="GO" id="GO:0005789">
    <property type="term" value="C:endoplasmic reticulum membrane"/>
    <property type="evidence" value="ECO:0007669"/>
    <property type="project" value="UniProtKB-SubCell"/>
</dbReference>
<dbReference type="GO" id="GO:0019432">
    <property type="term" value="P:triglyceride biosynthetic process"/>
    <property type="evidence" value="ECO:0007669"/>
    <property type="project" value="UniProtKB-UniPathway"/>
</dbReference>
<dbReference type="GO" id="GO:0005886">
    <property type="term" value="C:plasma membrane"/>
    <property type="evidence" value="ECO:0007669"/>
    <property type="project" value="UniProtKB-SubCell"/>
</dbReference>
<dbReference type="AlphaFoldDB" id="A0A0C9S9U9"/>
<dbReference type="InterPro" id="IPR023213">
    <property type="entry name" value="CAT-like_dom_sf"/>
</dbReference>
<evidence type="ECO:0000256" key="4">
    <source>
        <dbReference type="ARBA" id="ARBA00005189"/>
    </source>
</evidence>